<name>A0ACC1SJ59_9APHY</name>
<keyword evidence="2" id="KW-1185">Reference proteome</keyword>
<dbReference type="Proteomes" id="UP001148662">
    <property type="component" value="Unassembled WGS sequence"/>
</dbReference>
<protein>
    <submittedName>
        <fullName evidence="1">Uncharacterized protein</fullName>
    </submittedName>
</protein>
<evidence type="ECO:0000313" key="1">
    <source>
        <dbReference type="EMBL" id="KAJ3540886.1"/>
    </source>
</evidence>
<dbReference type="EMBL" id="JANHOG010001229">
    <property type="protein sequence ID" value="KAJ3540886.1"/>
    <property type="molecule type" value="Genomic_DNA"/>
</dbReference>
<gene>
    <name evidence="1" type="ORF">NM688_g6163</name>
</gene>
<sequence>MSEAEKPLSKDSSRGSIDVNAVAVSSGVRTSEGGVQSLRHADDVLLAKLGYKSEFRREFSRLETVAFAFSIMGVIASVSSTFSFPLVSDKIGGHVGMVFGWLIPCLFVMTVAASMAELASAMPTSAGLYYFSAKLAPERYSALASWVTGWANITGQVTLVCSIDYTCAQMITTAIAVGSNGSVNLGSGPTYGILLAILFAHGIVCSAATNVLARLNLFYVIVNVGATIAAIISLYVCSGDRKVSTHTAFTDFENNTGWSNNGWAFLLAFTAPMWTLTGYDSAAHISEETAGAAKAAPIAILISVAATSSLGWLLLIAASFATSSVDDLLSTDLPLPMGQLFLNVLGKHGMLALWSFIIVVQLGMSSSSRGPRRGVDASRVVFAFARDSALPGSRWWKKLNRHTQTPVNAAWLVMVLAGICGTLGFSATALSSLAGASVIGLYTSYSAPIFLRITSGRNKLKPGPFSLGKWYMPIGIIAVAWVQFVTVLLLFPGESNPPPDEMNYAVVLVGAVFIFASASWILSAHKWFTGPLPNVDGYGSNTDISADGDGGKEVESM</sequence>
<reference evidence="1" key="1">
    <citation type="submission" date="2022-07" db="EMBL/GenBank/DDBJ databases">
        <title>Genome Sequence of Phlebia brevispora.</title>
        <authorList>
            <person name="Buettner E."/>
        </authorList>
    </citation>
    <scope>NUCLEOTIDE SEQUENCE</scope>
    <source>
        <strain evidence="1">MPL23</strain>
    </source>
</reference>
<accession>A0ACC1SJ59</accession>
<evidence type="ECO:0000313" key="2">
    <source>
        <dbReference type="Proteomes" id="UP001148662"/>
    </source>
</evidence>
<organism evidence="1 2">
    <name type="scientific">Phlebia brevispora</name>
    <dbReference type="NCBI Taxonomy" id="194682"/>
    <lineage>
        <taxon>Eukaryota</taxon>
        <taxon>Fungi</taxon>
        <taxon>Dikarya</taxon>
        <taxon>Basidiomycota</taxon>
        <taxon>Agaricomycotina</taxon>
        <taxon>Agaricomycetes</taxon>
        <taxon>Polyporales</taxon>
        <taxon>Meruliaceae</taxon>
        <taxon>Phlebia</taxon>
    </lineage>
</organism>
<proteinExistence type="predicted"/>
<comment type="caution">
    <text evidence="1">The sequence shown here is derived from an EMBL/GenBank/DDBJ whole genome shotgun (WGS) entry which is preliminary data.</text>
</comment>